<accession>A0A554VEP6</accession>
<dbReference type="AlphaFoldDB" id="A0A554VEP6"/>
<dbReference type="Proteomes" id="UP000318833">
    <property type="component" value="Unassembled WGS sequence"/>
</dbReference>
<proteinExistence type="predicted"/>
<gene>
    <name evidence="1" type="ORF">FOF46_22550</name>
</gene>
<name>A0A554VEP6_9FLAO</name>
<evidence type="ECO:0000313" key="2">
    <source>
        <dbReference type="Proteomes" id="UP000318833"/>
    </source>
</evidence>
<reference evidence="1 2" key="1">
    <citation type="submission" date="2019-07" db="EMBL/GenBank/DDBJ databases">
        <title>The draft genome sequence of Aquimarina algiphila M91.</title>
        <authorList>
            <person name="Meng X."/>
        </authorList>
    </citation>
    <scope>NUCLEOTIDE SEQUENCE [LARGE SCALE GENOMIC DNA]</scope>
    <source>
        <strain evidence="1 2">M91</strain>
    </source>
</reference>
<organism evidence="1 2">
    <name type="scientific">Aquimarina algiphila</name>
    <dbReference type="NCBI Taxonomy" id="2047982"/>
    <lineage>
        <taxon>Bacteria</taxon>
        <taxon>Pseudomonadati</taxon>
        <taxon>Bacteroidota</taxon>
        <taxon>Flavobacteriia</taxon>
        <taxon>Flavobacteriales</taxon>
        <taxon>Flavobacteriaceae</taxon>
        <taxon>Aquimarina</taxon>
    </lineage>
</organism>
<evidence type="ECO:0000313" key="1">
    <source>
        <dbReference type="EMBL" id="TSE05555.1"/>
    </source>
</evidence>
<protein>
    <submittedName>
        <fullName evidence="1">Uncharacterized protein</fullName>
    </submittedName>
</protein>
<dbReference type="OrthoDB" id="1454139at2"/>
<keyword evidence="2" id="KW-1185">Reference proteome</keyword>
<dbReference type="RefSeq" id="WP_143918012.1">
    <property type="nucleotide sequence ID" value="NZ_CANLFO010000005.1"/>
</dbReference>
<sequence length="294" mass="34113">MNLLKILSFLILINFSTSSKKEETLLENKDIELNDSKTEAEKIKAINYNFVIHFNYQSHGSIFINGIPVIHRPAADTLSGSKSKSRPINELLVNGTNTIKLIGNFQKNKYEIGVYQNEILEHGQLSDEDIKIELKENEPGFFTFETNDIPSHIWDDGEDFKASDYKKLTALVVERDRIIKKGLTKKYIDLHKIEIQEYAKTMNAMGHLSFSFKSIENDLKDSFKAIQKGKEYIPINILKDEVMFHISNSKKLATITHKNKPYYTSFKRTEDSYIWEWKILYMKKNGKLMPIVAY</sequence>
<comment type="caution">
    <text evidence="1">The sequence shown here is derived from an EMBL/GenBank/DDBJ whole genome shotgun (WGS) entry which is preliminary data.</text>
</comment>
<dbReference type="EMBL" id="VLNR01000059">
    <property type="protein sequence ID" value="TSE05555.1"/>
    <property type="molecule type" value="Genomic_DNA"/>
</dbReference>